<evidence type="ECO:0008006" key="9">
    <source>
        <dbReference type="Google" id="ProtNLM"/>
    </source>
</evidence>
<dbReference type="Pfam" id="PF14631">
    <property type="entry name" value="FancD2"/>
    <property type="match status" value="1"/>
</dbReference>
<keyword evidence="4" id="KW-0539">Nucleus</keyword>
<evidence type="ECO:0000256" key="5">
    <source>
        <dbReference type="ARBA" id="ARBA00093456"/>
    </source>
</evidence>
<gene>
    <name evidence="7" type="ORF">CHILSU_LOCUS9527</name>
</gene>
<dbReference type="PANTHER" id="PTHR32086">
    <property type="entry name" value="FANCONI ANEMIA GROUP D2 PROTEIN"/>
    <property type="match status" value="1"/>
</dbReference>
<evidence type="ECO:0000256" key="1">
    <source>
        <dbReference type="ARBA" id="ARBA00004123"/>
    </source>
</evidence>
<dbReference type="InterPro" id="IPR029448">
    <property type="entry name" value="FANCD2"/>
</dbReference>
<dbReference type="PANTHER" id="PTHR32086:SF0">
    <property type="entry name" value="FANCONI ANEMIA GROUP D2 PROTEIN"/>
    <property type="match status" value="1"/>
</dbReference>
<reference evidence="7" key="1">
    <citation type="submission" date="2021-12" db="EMBL/GenBank/DDBJ databases">
        <authorList>
            <person name="King R."/>
        </authorList>
    </citation>
    <scope>NUCLEOTIDE SEQUENCE</scope>
</reference>
<protein>
    <recommendedName>
        <fullName evidence="9">Fanconi anemia group D2 protein</fullName>
    </recommendedName>
</protein>
<feature type="region of interest" description="Disordered" evidence="6">
    <location>
        <begin position="1309"/>
        <end position="1349"/>
    </location>
</feature>
<evidence type="ECO:0000313" key="8">
    <source>
        <dbReference type="Proteomes" id="UP001153292"/>
    </source>
</evidence>
<organism evidence="7 8">
    <name type="scientific">Chilo suppressalis</name>
    <name type="common">Asiatic rice borer moth</name>
    <dbReference type="NCBI Taxonomy" id="168631"/>
    <lineage>
        <taxon>Eukaryota</taxon>
        <taxon>Metazoa</taxon>
        <taxon>Ecdysozoa</taxon>
        <taxon>Arthropoda</taxon>
        <taxon>Hexapoda</taxon>
        <taxon>Insecta</taxon>
        <taxon>Pterygota</taxon>
        <taxon>Neoptera</taxon>
        <taxon>Endopterygota</taxon>
        <taxon>Lepidoptera</taxon>
        <taxon>Glossata</taxon>
        <taxon>Ditrysia</taxon>
        <taxon>Pyraloidea</taxon>
        <taxon>Crambidae</taxon>
        <taxon>Crambinae</taxon>
        <taxon>Chilo</taxon>
    </lineage>
</organism>
<dbReference type="Proteomes" id="UP001153292">
    <property type="component" value="Chromosome 5"/>
</dbReference>
<dbReference type="EMBL" id="OU963898">
    <property type="protein sequence ID" value="CAH2990292.1"/>
    <property type="molecule type" value="Genomic_DNA"/>
</dbReference>
<proteinExistence type="inferred from homology"/>
<evidence type="ECO:0000256" key="4">
    <source>
        <dbReference type="ARBA" id="ARBA00023242"/>
    </source>
</evidence>
<evidence type="ECO:0000256" key="3">
    <source>
        <dbReference type="ARBA" id="ARBA00022843"/>
    </source>
</evidence>
<keyword evidence="2" id="KW-1017">Isopeptide bond</keyword>
<feature type="region of interest" description="Disordered" evidence="6">
    <location>
        <begin position="1"/>
        <end position="20"/>
    </location>
</feature>
<keyword evidence="8" id="KW-1185">Reference proteome</keyword>
<comment type="subcellular location">
    <subcellularLocation>
        <location evidence="1">Nucleus</location>
    </subcellularLocation>
</comment>
<evidence type="ECO:0000256" key="2">
    <source>
        <dbReference type="ARBA" id="ARBA00022499"/>
    </source>
</evidence>
<comment type="similarity">
    <text evidence="5">Belongs to the Fanconi anemia protein FANCD2 family.</text>
</comment>
<sequence length="1349" mass="153576">MMSAKRTRSQALSEASSPTKKLKTTQQDSYYFKILEESGFILNFPPTKCVISHETVHILRNIKKNLHKHFDYPRNVTDFFSNLEKDCQNINVFKHYLFPNVTKVADDSPDEHILSESVFKILLSVPILQNKLLDYIFEKAIDFAAEAKCGPWIQMILKCFSSLDYITSTDKIACHLINLLDITTEKMVRLEIITAIPDIIGDQEHNNIAAEMSRILSEDYNLTPAILDCLSYLSLSEEHYEQLQRRTLNILNTFPKCVYFPNFIKFLLIPGKMSDAAYLETVQGIKNALGWPATTATQQEIATSQVLTATAIRNSMLSSKVIANAWFKAVSMSKVDSNYKSIDCIISLILYTLSEEKQRQIEILMKKQVKSNILKEDALEESFVKFKYIYKDNLKNLIKLSNSLIKTKGDPVVEAFASRLYMLMFSHLNDCCQTILAELLQLGLDCQQAVMNILLILNNVAGTNMTLLKPQSVQMLTLLDRMDNMKLNEIKAVMNLLCGLAYSTDNSVIRDDMYMVIRKELGSSIPKIKIQGIVAGLHAVKYLMIKHSDNDHTTEFPDDVSYSSVTFLSEGDLREAAQIIELISRSTKQFPDMIALFYDELSKIINSASHINKNFLSWLTDAVTNDLQQNFIVDNVEHETIGELKLSMQYCLNADSEMDEVIAINIAGLTLQPKTALNIGILSPLFQLVQTLHTKQHDGTLSSIDALLGCSVIMPIFDIDEIEDLDNIVISNVLDCLIHCVNWFRELLNAFATQEDEALKSKILQRLLQVEELEAIIEQVLVRSNIIYKPPACFFNINKYTGENVEKKHTNVQSKSKLQKKLVQDDTAIPETVKSQPSQNNNSLKCKLSLANTLPFRQLTVNLLYLLDNDIGSNNEHCNLGIKSFNFLLKCINIKLGSVFISKIKRKAIFTKEEDCIYDSKKAEECAQLLNKMLPKVMQHLKFICNFLDNHTFENTQNESGFVLTTELLDYLLCLESIYNMYTIFFKWIGFRNHQNTLLKSTLRIISSTDGNANAVSLRDLLLSTAKYFQKHEKYCLHLTTAISLIEFLKAIQQFTDNRVILKILKDMAHSFLSQQWKTPDGILEKGLFYNQSVDMLTNVYFINNETLSLRNLTLQLTHEIKSLKCQKDSLASFKCVNKGNFSILYRNVGTALYESTKARLNKGLTNTEHLELWKDVAVILRNMSDIAKTLENRNNLSAFFKKSVPVLKLFLSQGIPILELQLKTETEEVLEILKILQQSTRFLQSLCCHSRLKKDKVLMSKVPYIRQLLEILIYKVKAALAANNCSEAFWMGNLKNKDIHGEIIATQQSIESEESVEDADDQLPDDDDGEDSDEEMINPDSKSISDIV</sequence>
<name>A0ABN8L7A4_CHISP</name>
<evidence type="ECO:0000256" key="6">
    <source>
        <dbReference type="SAM" id="MobiDB-lite"/>
    </source>
</evidence>
<feature type="compositionally biased region" description="Polar residues" evidence="6">
    <location>
        <begin position="9"/>
        <end position="20"/>
    </location>
</feature>
<accession>A0ABN8L7A4</accession>
<feature type="compositionally biased region" description="Acidic residues" evidence="6">
    <location>
        <begin position="1312"/>
        <end position="1338"/>
    </location>
</feature>
<keyword evidence="3" id="KW-0832">Ubl conjugation</keyword>
<evidence type="ECO:0000313" key="7">
    <source>
        <dbReference type="EMBL" id="CAH2990292.1"/>
    </source>
</evidence>